<accession>A0ABZ2ERV8</accession>
<evidence type="ECO:0000313" key="1">
    <source>
        <dbReference type="EMBL" id="WWD82589.1"/>
    </source>
</evidence>
<proteinExistence type="predicted"/>
<reference evidence="1 2" key="1">
    <citation type="journal article" date="2023" name="PLoS ONE">
        <title>Genome-based metabolic and phylogenomic analysis of three Terrisporobacter species.</title>
        <authorList>
            <person name="Boer T."/>
            <person name="Bengelsdorf F.R."/>
            <person name="Bomeke M."/>
            <person name="Daniel R."/>
            <person name="Poehlein A."/>
        </authorList>
    </citation>
    <scope>NUCLEOTIDE SEQUENCE [LARGE SCALE GENOMIC DNA]</scope>
    <source>
        <strain evidence="1 2">DSM 1288</strain>
    </source>
</reference>
<organism evidence="1 2">
    <name type="scientific">Terrisporobacter glycolicus ATCC 14880 = DSM 1288</name>
    <dbReference type="NCBI Taxonomy" id="1121315"/>
    <lineage>
        <taxon>Bacteria</taxon>
        <taxon>Bacillati</taxon>
        <taxon>Bacillota</taxon>
        <taxon>Clostridia</taxon>
        <taxon>Peptostreptococcales</taxon>
        <taxon>Peptostreptococcaceae</taxon>
        <taxon>Terrisporobacter</taxon>
    </lineage>
</organism>
<evidence type="ECO:0000313" key="2">
    <source>
        <dbReference type="Proteomes" id="UP001348492"/>
    </source>
</evidence>
<dbReference type="Gene3D" id="1.10.10.1150">
    <property type="entry name" value="Coenzyme PQQ synthesis protein D (PqqD)"/>
    <property type="match status" value="1"/>
</dbReference>
<dbReference type="InterPro" id="IPR041881">
    <property type="entry name" value="PqqD_sf"/>
</dbReference>
<protein>
    <recommendedName>
        <fullName evidence="3">PqqD family protein</fullName>
    </recommendedName>
</protein>
<keyword evidence="2" id="KW-1185">Reference proteome</keyword>
<name>A0ABZ2ERV8_9FIRM</name>
<dbReference type="InterPro" id="IPR008792">
    <property type="entry name" value="PQQD"/>
</dbReference>
<dbReference type="Pfam" id="PF05402">
    <property type="entry name" value="PqqD"/>
    <property type="match status" value="1"/>
</dbReference>
<sequence>MKINGDFMIREIAGDTILVATGQASQNFNGMITLNEVGAFILQKIEECKNENELISKILDEFEVDKNIAREDTKEFIEQLLKMGIVLNAD</sequence>
<dbReference type="RefSeq" id="WP_018590323.1">
    <property type="nucleotide sequence ID" value="NZ_CP117523.1"/>
</dbReference>
<dbReference type="EMBL" id="CP117523">
    <property type="protein sequence ID" value="WWD82589.1"/>
    <property type="molecule type" value="Genomic_DNA"/>
</dbReference>
<dbReference type="Proteomes" id="UP001348492">
    <property type="component" value="Chromosome"/>
</dbReference>
<evidence type="ECO:0008006" key="3">
    <source>
        <dbReference type="Google" id="ProtNLM"/>
    </source>
</evidence>
<gene>
    <name evidence="1" type="ORF">TEGL_09810</name>
</gene>